<reference evidence="1" key="2">
    <citation type="journal article" date="2015" name="Data Brief">
        <title>Shoot transcriptome of the giant reed, Arundo donax.</title>
        <authorList>
            <person name="Barrero R.A."/>
            <person name="Guerrero F.D."/>
            <person name="Moolhuijzen P."/>
            <person name="Goolsby J.A."/>
            <person name="Tidwell J."/>
            <person name="Bellgard S.E."/>
            <person name="Bellgard M.I."/>
        </authorList>
    </citation>
    <scope>NUCLEOTIDE SEQUENCE</scope>
    <source>
        <tissue evidence="1">Shoot tissue taken approximately 20 cm above the soil surface</tissue>
    </source>
</reference>
<reference evidence="1" key="1">
    <citation type="submission" date="2014-09" db="EMBL/GenBank/DDBJ databases">
        <authorList>
            <person name="Magalhaes I.L.F."/>
            <person name="Oliveira U."/>
            <person name="Santos F.R."/>
            <person name="Vidigal T.H.D.A."/>
            <person name="Brescovit A.D."/>
            <person name="Santos A.J."/>
        </authorList>
    </citation>
    <scope>NUCLEOTIDE SEQUENCE</scope>
    <source>
        <tissue evidence="1">Shoot tissue taken approximately 20 cm above the soil surface</tissue>
    </source>
</reference>
<name>A0A0A9HU26_ARUDO</name>
<proteinExistence type="predicted"/>
<protein>
    <submittedName>
        <fullName evidence="1">Uncharacterized protein</fullName>
    </submittedName>
</protein>
<evidence type="ECO:0000313" key="1">
    <source>
        <dbReference type="EMBL" id="JAE39349.1"/>
    </source>
</evidence>
<dbReference type="EMBL" id="GBRH01158547">
    <property type="protein sequence ID" value="JAE39349.1"/>
    <property type="molecule type" value="Transcribed_RNA"/>
</dbReference>
<organism evidence="1">
    <name type="scientific">Arundo donax</name>
    <name type="common">Giant reed</name>
    <name type="synonym">Donax arundinaceus</name>
    <dbReference type="NCBI Taxonomy" id="35708"/>
    <lineage>
        <taxon>Eukaryota</taxon>
        <taxon>Viridiplantae</taxon>
        <taxon>Streptophyta</taxon>
        <taxon>Embryophyta</taxon>
        <taxon>Tracheophyta</taxon>
        <taxon>Spermatophyta</taxon>
        <taxon>Magnoliopsida</taxon>
        <taxon>Liliopsida</taxon>
        <taxon>Poales</taxon>
        <taxon>Poaceae</taxon>
        <taxon>PACMAD clade</taxon>
        <taxon>Arundinoideae</taxon>
        <taxon>Arundineae</taxon>
        <taxon>Arundo</taxon>
    </lineage>
</organism>
<sequence length="38" mass="4494">MSLSWKDNPCNLFYCYTFFHCAGQHLIYDDDICAVMEV</sequence>
<accession>A0A0A9HU26</accession>
<dbReference type="AlphaFoldDB" id="A0A0A9HU26"/>